<dbReference type="EMBL" id="AOSG01000018">
    <property type="protein sequence ID" value="EOR72285.1"/>
    <property type="molecule type" value="Genomic_DNA"/>
</dbReference>
<name>A0A9P2WRK7_THEFU</name>
<organism evidence="1 2">
    <name type="scientific">Thermobifida fusca TM51</name>
    <dbReference type="NCBI Taxonomy" id="1169414"/>
    <lineage>
        <taxon>Bacteria</taxon>
        <taxon>Bacillati</taxon>
        <taxon>Actinomycetota</taxon>
        <taxon>Actinomycetes</taxon>
        <taxon>Streptosporangiales</taxon>
        <taxon>Nocardiopsidaceae</taxon>
        <taxon>Thermobifida</taxon>
    </lineage>
</organism>
<protein>
    <recommendedName>
        <fullName evidence="3">Cytoplasmic protein</fullName>
    </recommendedName>
</protein>
<comment type="caution">
    <text evidence="1">The sequence shown here is derived from an EMBL/GenBank/DDBJ whole genome shotgun (WGS) entry which is preliminary data.</text>
</comment>
<reference evidence="1 2" key="1">
    <citation type="journal article" date="2013" name="Genome Announc.">
        <title>Draft Genome Sequence of the Lignocellulose Decomposer Thermobifida fusca Strain TM51.</title>
        <authorList>
            <person name="Toth A."/>
            <person name="Barna T."/>
            <person name="Nagy I."/>
            <person name="Horvath B."/>
            <person name="Nagy I."/>
            <person name="Tancsics A."/>
            <person name="Kriszt B."/>
            <person name="Baka E."/>
            <person name="Fekete C."/>
            <person name="Kukolya J."/>
        </authorList>
    </citation>
    <scope>NUCLEOTIDE SEQUENCE [LARGE SCALE GENOMIC DNA]</scope>
    <source>
        <strain evidence="1 2">TM51</strain>
    </source>
</reference>
<dbReference type="Gene3D" id="3.80.10.10">
    <property type="entry name" value="Ribonuclease Inhibitor"/>
    <property type="match status" value="1"/>
</dbReference>
<dbReference type="InterPro" id="IPR032675">
    <property type="entry name" value="LRR_dom_sf"/>
</dbReference>
<evidence type="ECO:0008006" key="3">
    <source>
        <dbReference type="Google" id="ProtNLM"/>
    </source>
</evidence>
<accession>A0A9P2WRK7</accession>
<dbReference type="NCBIfam" id="NF038076">
    <property type="entry name" value="fam_STM4015"/>
    <property type="match status" value="1"/>
</dbReference>
<dbReference type="AlphaFoldDB" id="A0A9P2WRK7"/>
<evidence type="ECO:0000313" key="1">
    <source>
        <dbReference type="EMBL" id="EOR72285.1"/>
    </source>
</evidence>
<proteinExistence type="predicted"/>
<dbReference type="SUPFAM" id="SSF52047">
    <property type="entry name" value="RNI-like"/>
    <property type="match status" value="1"/>
</dbReference>
<dbReference type="InterPro" id="IPR047722">
    <property type="entry name" value="STM4015-like"/>
</dbReference>
<sequence length="342" mass="37959">MSFYEHLTDFAGLPVVEFLSPAIEQQKLLDAQWRARRAEQPVPDRWEPGDIYAEALAQPGTAAWRLRVVADSDETFEDHFTRFISSVDTTQVTALIIGCWGESYEIAGDMPRDLLTAHADRFPALRSLFFGEFIVEEAEISWIEQTDLAPLLAAFPGMEELVVRGGNGLRLSATQHRSLRKLTAQTGGLPRQATAGILASELPALEHLELWFGVEGYGGTTTLDDLTPLLAGELFPSLRSLGLRNSEWGDDLVRALAEAPVLERVRVLNLSDHVLTDAGGEVLATAPTFRTLERLVIRHHFLTEGMQERVRAALAGVDLELSDARKPEVYQGKTYYYPSVTE</sequence>
<dbReference type="Proteomes" id="UP000014184">
    <property type="component" value="Unassembled WGS sequence"/>
</dbReference>
<gene>
    <name evidence="1" type="ORF">TM51_04037</name>
</gene>
<evidence type="ECO:0000313" key="2">
    <source>
        <dbReference type="Proteomes" id="UP000014184"/>
    </source>
</evidence>
<keyword evidence="2" id="KW-1185">Reference proteome</keyword>
<dbReference type="RefSeq" id="WP_011291183.1">
    <property type="nucleotide sequence ID" value="NZ_AOSG01000018.1"/>
</dbReference>